<dbReference type="EMBL" id="DS985214">
    <property type="protein sequence ID" value="EEY14112.1"/>
    <property type="molecule type" value="Genomic_DNA"/>
</dbReference>
<dbReference type="AlphaFoldDB" id="C9S964"/>
<dbReference type="HOGENOM" id="CLU_1994343_0_0_1"/>
<organism evidence="2">
    <name type="scientific">Verticillium alfalfae (strain VaMs.102 / ATCC MYA-4576 / FGSC 10136)</name>
    <name type="common">Verticillium wilt of alfalfa</name>
    <name type="synonym">Verticillium albo-atrum</name>
    <dbReference type="NCBI Taxonomy" id="526221"/>
    <lineage>
        <taxon>Eukaryota</taxon>
        <taxon>Fungi</taxon>
        <taxon>Dikarya</taxon>
        <taxon>Ascomycota</taxon>
        <taxon>Pezizomycotina</taxon>
        <taxon>Sordariomycetes</taxon>
        <taxon>Hypocreomycetidae</taxon>
        <taxon>Glomerellales</taxon>
        <taxon>Plectosphaerellaceae</taxon>
        <taxon>Verticillium</taxon>
    </lineage>
</organism>
<accession>C9S964</accession>
<dbReference type="RefSeq" id="XP_003008538.1">
    <property type="nucleotide sequence ID" value="XM_003008492.1"/>
</dbReference>
<evidence type="ECO:0000313" key="1">
    <source>
        <dbReference type="EMBL" id="EEY14112.1"/>
    </source>
</evidence>
<name>C9S964_VERA1</name>
<dbReference type="KEGG" id="val:VDBG_00219"/>
<dbReference type="Proteomes" id="UP000008698">
    <property type="component" value="Unassembled WGS sequence"/>
</dbReference>
<gene>
    <name evidence="1" type="ORF">VDBG_00219</name>
</gene>
<dbReference type="GeneID" id="9528646"/>
<evidence type="ECO:0000313" key="2">
    <source>
        <dbReference type="Proteomes" id="UP000008698"/>
    </source>
</evidence>
<keyword evidence="2" id="KW-1185">Reference proteome</keyword>
<proteinExistence type="predicted"/>
<protein>
    <submittedName>
        <fullName evidence="1">Predicted protein</fullName>
    </submittedName>
</protein>
<sequence>MPATRSRRAASRVTRGRERGSWSLCRACESLCGNLLWIVLCVRGSWQRCNSVYCGAKEDAIGAVKGVTASSSCLELPVVVLQTLGTLQVGGLEVHEAARRSAGKLACGDLDVCEPRDENVSIWGI</sequence>
<reference evidence="2" key="1">
    <citation type="journal article" date="2011" name="PLoS Pathog.">
        <title>Comparative genomics yields insights into niche adaptation of plant vascular wilt pathogens.</title>
        <authorList>
            <person name="Klosterman S.J."/>
            <person name="Subbarao K.V."/>
            <person name="Kang S."/>
            <person name="Veronese P."/>
            <person name="Gold S.E."/>
            <person name="Thomma B.P.H.J."/>
            <person name="Chen Z."/>
            <person name="Henrissat B."/>
            <person name="Lee Y.-H."/>
            <person name="Park J."/>
            <person name="Garcia-Pedrajas M.D."/>
            <person name="Barbara D.J."/>
            <person name="Anchieta A."/>
            <person name="de Jonge R."/>
            <person name="Santhanam P."/>
            <person name="Maruthachalam K."/>
            <person name="Atallah Z."/>
            <person name="Amyotte S.G."/>
            <person name="Paz Z."/>
            <person name="Inderbitzin P."/>
            <person name="Hayes R.J."/>
            <person name="Heiman D.I."/>
            <person name="Young S."/>
            <person name="Zeng Q."/>
            <person name="Engels R."/>
            <person name="Galagan J."/>
            <person name="Cuomo C.A."/>
            <person name="Dobinson K.F."/>
            <person name="Ma L.-J."/>
        </authorList>
    </citation>
    <scope>NUCLEOTIDE SEQUENCE [LARGE SCALE GENOMIC DNA]</scope>
    <source>
        <strain evidence="2">VaMs.102 / ATCC MYA-4576 / FGSC 10136</strain>
    </source>
</reference>